<protein>
    <submittedName>
        <fullName evidence="3">DUF2312 domain-containing protein</fullName>
    </submittedName>
</protein>
<organism evidence="3 4">
    <name type="scientific">Govanella unica</name>
    <dbReference type="NCBI Taxonomy" id="2975056"/>
    <lineage>
        <taxon>Bacteria</taxon>
        <taxon>Pseudomonadati</taxon>
        <taxon>Pseudomonadota</taxon>
        <taxon>Alphaproteobacteria</taxon>
        <taxon>Emcibacterales</taxon>
        <taxon>Govanellaceae</taxon>
        <taxon>Govanella</taxon>
    </lineage>
</organism>
<dbReference type="GO" id="GO:0003677">
    <property type="term" value="F:DNA binding"/>
    <property type="evidence" value="ECO:0007669"/>
    <property type="project" value="InterPro"/>
</dbReference>
<evidence type="ECO:0000313" key="4">
    <source>
        <dbReference type="Proteomes" id="UP001141619"/>
    </source>
</evidence>
<dbReference type="RefSeq" id="WP_346742453.1">
    <property type="nucleotide sequence ID" value="NZ_JANWOI010000001.1"/>
</dbReference>
<reference evidence="3" key="1">
    <citation type="submission" date="2022-08" db="EMBL/GenBank/DDBJ databases">
        <authorList>
            <person name="Vandamme P."/>
            <person name="Hettiarachchi A."/>
            <person name="Peeters C."/>
            <person name="Cnockaert M."/>
            <person name="Carlier A."/>
        </authorList>
    </citation>
    <scope>NUCLEOTIDE SEQUENCE</scope>
    <source>
        <strain evidence="3">LMG 31809</strain>
    </source>
</reference>
<keyword evidence="1" id="KW-0175">Coiled coil</keyword>
<evidence type="ECO:0000256" key="1">
    <source>
        <dbReference type="SAM" id="Coils"/>
    </source>
</evidence>
<dbReference type="InterPro" id="IPR046367">
    <property type="entry name" value="GapR-like_DNA-bd"/>
</dbReference>
<evidence type="ECO:0000259" key="2">
    <source>
        <dbReference type="Pfam" id="PF10073"/>
    </source>
</evidence>
<sequence length="81" mass="9217">MKTSGEAAAERLRQFIERVERLDEEIRGLTDDRKDVLAEAKANGFDARTIKTIIRLRQLDDNARQEAEAILETYKAALGIE</sequence>
<proteinExistence type="predicted"/>
<comment type="caution">
    <text evidence="3">The sequence shown here is derived from an EMBL/GenBank/DDBJ whole genome shotgun (WGS) entry which is preliminary data.</text>
</comment>
<reference evidence="3" key="2">
    <citation type="journal article" date="2023" name="Syst. Appl. Microbiol.">
        <title>Govania unica gen. nov., sp. nov., a rare biosphere bacterium that represents a novel family in the class Alphaproteobacteria.</title>
        <authorList>
            <person name="Vandamme P."/>
            <person name="Peeters C."/>
            <person name="Hettiarachchi A."/>
            <person name="Cnockaert M."/>
            <person name="Carlier A."/>
        </authorList>
    </citation>
    <scope>NUCLEOTIDE SEQUENCE</scope>
    <source>
        <strain evidence="3">LMG 31809</strain>
    </source>
</reference>
<dbReference type="Proteomes" id="UP001141619">
    <property type="component" value="Unassembled WGS sequence"/>
</dbReference>
<dbReference type="AlphaFoldDB" id="A0A9X3TW20"/>
<dbReference type="NCBIfam" id="NF010247">
    <property type="entry name" value="PRK13694.1"/>
    <property type="match status" value="1"/>
</dbReference>
<dbReference type="Pfam" id="PF10073">
    <property type="entry name" value="GapR_DNA-bd"/>
    <property type="match status" value="1"/>
</dbReference>
<keyword evidence="4" id="KW-1185">Reference proteome</keyword>
<evidence type="ECO:0000313" key="3">
    <source>
        <dbReference type="EMBL" id="MDA5192779.1"/>
    </source>
</evidence>
<feature type="domain" description="GapR-like DNA-binding" evidence="2">
    <location>
        <begin position="8"/>
        <end position="79"/>
    </location>
</feature>
<feature type="coiled-coil region" evidence="1">
    <location>
        <begin position="5"/>
        <end position="39"/>
    </location>
</feature>
<gene>
    <name evidence="3" type="ORF">NYP16_02250</name>
</gene>
<dbReference type="EMBL" id="JANWOI010000001">
    <property type="protein sequence ID" value="MDA5192779.1"/>
    <property type="molecule type" value="Genomic_DNA"/>
</dbReference>
<name>A0A9X3TW20_9PROT</name>
<accession>A0A9X3TW20</accession>